<keyword evidence="4" id="KW-1185">Reference proteome</keyword>
<accession>A0AAQ3R8H7</accession>
<proteinExistence type="predicted"/>
<dbReference type="AlphaFoldDB" id="A0AAQ3R8H7"/>
<reference evidence="3 4" key="1">
    <citation type="submission" date="2023-11" db="EMBL/GenBank/DDBJ databases">
        <title>An acidophilic fungus is an integral part of prey digestion in a carnivorous sundew plant.</title>
        <authorList>
            <person name="Tsai I.J."/>
        </authorList>
    </citation>
    <scope>NUCLEOTIDE SEQUENCE [LARGE SCALE GENOMIC DNA]</scope>
    <source>
        <strain evidence="3">169a</strain>
    </source>
</reference>
<dbReference type="Pfam" id="PF20411">
    <property type="entry name" value="DUF6697"/>
    <property type="match status" value="1"/>
</dbReference>
<feature type="compositionally biased region" description="Basic and acidic residues" evidence="1">
    <location>
        <begin position="464"/>
        <end position="473"/>
    </location>
</feature>
<dbReference type="EMBL" id="CP138582">
    <property type="protein sequence ID" value="WPG99550.1"/>
    <property type="molecule type" value="Genomic_DNA"/>
</dbReference>
<organism evidence="3 4">
    <name type="scientific">Acrodontium crateriforme</name>
    <dbReference type="NCBI Taxonomy" id="150365"/>
    <lineage>
        <taxon>Eukaryota</taxon>
        <taxon>Fungi</taxon>
        <taxon>Dikarya</taxon>
        <taxon>Ascomycota</taxon>
        <taxon>Pezizomycotina</taxon>
        <taxon>Dothideomycetes</taxon>
        <taxon>Dothideomycetidae</taxon>
        <taxon>Mycosphaerellales</taxon>
        <taxon>Teratosphaeriaceae</taxon>
        <taxon>Acrodontium</taxon>
    </lineage>
</organism>
<feature type="domain" description="DUF6697" evidence="2">
    <location>
        <begin position="163"/>
        <end position="399"/>
    </location>
</feature>
<sequence>MSSDLKTLESQIMQIQLQVQQQASVQLQQSEMRKELEDRDNEPTIDMRDKNTMNALVNAHLEKARVYESMTRRLQEEVAGPPSNDSRESRSDSNKAVVAAPEETKKDLESGSDDTTCNMTTTISNELCIPIVELPSDITSWKPFGVIQMGASKYAAPKEHTETFSWEFLQLTLGGKQWCSGFYWTTEHPHLPGRSYWLLEGEYEPFAPQKPGQHGAKMTAVFNTSSEDDDPSLKDFMNSPVFICAKGQDEYRYFGTYSQTRYSDRIGYDTLSTAVPEHVLRYWAEQLADKKRPSWVTKELRDHFWPQPKYDGPIPVSHRVESNEDGISADKKVLKALRAHAQVLQEWEEDSLLKVGLLTEDTIMAAFQTPDLDTEPGLRLWWEYLECTGYDSKLYDALTKTKKASHLSTMTAAANNDSTGVTQESNIANKPLNVKKEGKVASRGQKTPTPSPVPVPSKNTGDLELARQMHDTSTKSLPPKRLPPHARK</sequence>
<feature type="region of interest" description="Disordered" evidence="1">
    <location>
        <begin position="417"/>
        <end position="488"/>
    </location>
</feature>
<dbReference type="Proteomes" id="UP001303373">
    <property type="component" value="Chromosome 3"/>
</dbReference>
<gene>
    <name evidence="3" type="ORF">R9X50_00236700</name>
</gene>
<feature type="region of interest" description="Disordered" evidence="1">
    <location>
        <begin position="74"/>
        <end position="115"/>
    </location>
</feature>
<evidence type="ECO:0000256" key="1">
    <source>
        <dbReference type="SAM" id="MobiDB-lite"/>
    </source>
</evidence>
<dbReference type="InterPro" id="IPR046520">
    <property type="entry name" value="DUF6697"/>
</dbReference>
<evidence type="ECO:0000259" key="2">
    <source>
        <dbReference type="Pfam" id="PF20411"/>
    </source>
</evidence>
<feature type="compositionally biased region" description="Polar residues" evidence="1">
    <location>
        <begin position="417"/>
        <end position="428"/>
    </location>
</feature>
<protein>
    <recommendedName>
        <fullName evidence="2">DUF6697 domain-containing protein</fullName>
    </recommendedName>
</protein>
<evidence type="ECO:0000313" key="4">
    <source>
        <dbReference type="Proteomes" id="UP001303373"/>
    </source>
</evidence>
<name>A0AAQ3R8H7_9PEZI</name>
<evidence type="ECO:0000313" key="3">
    <source>
        <dbReference type="EMBL" id="WPG99550.1"/>
    </source>
</evidence>